<evidence type="ECO:0000313" key="4">
    <source>
        <dbReference type="Proteomes" id="UP000029393"/>
    </source>
</evidence>
<organism evidence="3 4">
    <name type="scientific">Arenimonas metalli CF5-1</name>
    <dbReference type="NCBI Taxonomy" id="1384056"/>
    <lineage>
        <taxon>Bacteria</taxon>
        <taxon>Pseudomonadati</taxon>
        <taxon>Pseudomonadota</taxon>
        <taxon>Gammaproteobacteria</taxon>
        <taxon>Lysobacterales</taxon>
        <taxon>Lysobacteraceae</taxon>
        <taxon>Arenimonas</taxon>
    </lineage>
</organism>
<dbReference type="Gene3D" id="3.10.180.10">
    <property type="entry name" value="2,3-Dihydroxybiphenyl 1,2-Dioxygenase, domain 1"/>
    <property type="match status" value="1"/>
</dbReference>
<dbReference type="eggNOG" id="COG0346">
    <property type="taxonomic scope" value="Bacteria"/>
</dbReference>
<dbReference type="AlphaFoldDB" id="A0A091B5S8"/>
<feature type="domain" description="VOC" evidence="2">
    <location>
        <begin position="3"/>
        <end position="121"/>
    </location>
</feature>
<dbReference type="SUPFAM" id="SSF54593">
    <property type="entry name" value="Glyoxalase/Bleomycin resistance protein/Dihydroxybiphenyl dioxygenase"/>
    <property type="match status" value="1"/>
</dbReference>
<evidence type="ECO:0000259" key="2">
    <source>
        <dbReference type="PROSITE" id="PS51819"/>
    </source>
</evidence>
<dbReference type="Proteomes" id="UP000029393">
    <property type="component" value="Unassembled WGS sequence"/>
</dbReference>
<dbReference type="InterPro" id="IPR051332">
    <property type="entry name" value="Fosfomycin_Res_Enzymes"/>
</dbReference>
<proteinExistence type="predicted"/>
<protein>
    <recommendedName>
        <fullName evidence="2">VOC domain-containing protein</fullName>
    </recommendedName>
</protein>
<name>A0A091B5S8_9GAMM</name>
<dbReference type="PANTHER" id="PTHR36113:SF6">
    <property type="entry name" value="FOSFOMYCIN RESISTANCE PROTEIN FOSX"/>
    <property type="match status" value="1"/>
</dbReference>
<dbReference type="PANTHER" id="PTHR36113">
    <property type="entry name" value="LYASE, PUTATIVE-RELATED-RELATED"/>
    <property type="match status" value="1"/>
</dbReference>
<dbReference type="InterPro" id="IPR037434">
    <property type="entry name" value="FosX"/>
</dbReference>
<dbReference type="NCBIfam" id="NF000222">
    <property type="entry name" value="FosX"/>
    <property type="match status" value="1"/>
</dbReference>
<dbReference type="STRING" id="1384056.N787_00785"/>
<dbReference type="InterPro" id="IPR037523">
    <property type="entry name" value="VOC_core"/>
</dbReference>
<evidence type="ECO:0000256" key="1">
    <source>
        <dbReference type="ARBA" id="ARBA00022723"/>
    </source>
</evidence>
<dbReference type="InterPro" id="IPR029068">
    <property type="entry name" value="Glyas_Bleomycin-R_OHBP_Dase"/>
</dbReference>
<dbReference type="InterPro" id="IPR004360">
    <property type="entry name" value="Glyas_Fos-R_dOase_dom"/>
</dbReference>
<dbReference type="PROSITE" id="PS51819">
    <property type="entry name" value="VOC"/>
    <property type="match status" value="1"/>
</dbReference>
<keyword evidence="4" id="KW-1185">Reference proteome</keyword>
<dbReference type="CDD" id="cd08364">
    <property type="entry name" value="FosX"/>
    <property type="match status" value="1"/>
</dbReference>
<dbReference type="EMBL" id="AVCK01000012">
    <property type="protein sequence ID" value="KFN46862.1"/>
    <property type="molecule type" value="Genomic_DNA"/>
</dbReference>
<keyword evidence="1" id="KW-0479">Metal-binding</keyword>
<dbReference type="PATRIC" id="fig|1384056.3.peg.787"/>
<comment type="caution">
    <text evidence="3">The sequence shown here is derived from an EMBL/GenBank/DDBJ whole genome shotgun (WGS) entry which is preliminary data.</text>
</comment>
<gene>
    <name evidence="3" type="ORF">N787_00785</name>
</gene>
<sequence length="137" mass="15342">MKGISHITFIVRDLERMATFLCEGLGAREVYDSAGREFSLSREKFFLLGGTWLAAMEGEPPADRSYQHVAFEVDEADLPVYQARLEALGIDIRPPRPRVEGEGQSLYVHDFDNHLFELHTGTLAQRLARYGAAAATD</sequence>
<evidence type="ECO:0000313" key="3">
    <source>
        <dbReference type="EMBL" id="KFN46862.1"/>
    </source>
</evidence>
<dbReference type="OrthoDB" id="9812656at2"/>
<dbReference type="GO" id="GO:0046872">
    <property type="term" value="F:metal ion binding"/>
    <property type="evidence" value="ECO:0007669"/>
    <property type="project" value="UniProtKB-KW"/>
</dbReference>
<dbReference type="Pfam" id="PF00903">
    <property type="entry name" value="Glyoxalase"/>
    <property type="match status" value="1"/>
</dbReference>
<accession>A0A091B5S8</accession>
<dbReference type="RefSeq" id="WP_034211390.1">
    <property type="nucleotide sequence ID" value="NZ_AVCK01000012.1"/>
</dbReference>
<reference evidence="3 4" key="1">
    <citation type="submission" date="2013-09" db="EMBL/GenBank/DDBJ databases">
        <title>Genome sequencing of Arenimonas metalli.</title>
        <authorList>
            <person name="Chen F."/>
            <person name="Wang G."/>
        </authorList>
    </citation>
    <scope>NUCLEOTIDE SEQUENCE [LARGE SCALE GENOMIC DNA]</scope>
    <source>
        <strain evidence="3 4">CF5-1</strain>
    </source>
</reference>